<sequence length="503" mass="58820">MERDLTIILAERDAIKHKMELEKLRDENLNLMQQIRDKIENAKVEITESAIDKTMSILEKTRLWLIYGSSFFAIFIGIAGFIGYKSVNKEITDYYINTVHHWLRFDSPESGGSRVLNDLRTEALLDSLTLKYEREKVNSSPINNINLNTEERLRLMSLILNPETDEQNYRDALRLITISRGLYGRYYEDDIGKKIASILDNKEFSDSKKIDVINYLSKDRALFPWALAVINDNSPQMHEDFQMKAFENVKNFNKELAIKFAERNITEFKDISNRIQLGVFLIENGMDNKSINNLISELKITKKETFASDYRELILARIKKGLDDNNKEFLSNYISEQMKDNLRIELSSFIGKKPVLSFSFSDITFPFREPDKLFENNALIDSIAKEESLTLDRLLKLTQFFQLQDRGYWITTFMFKPAENTEIIFDGNERIKGNEVLQKVWLRAQKKAGAMTLTATMRKKDGEIVESPVLSIRNCDQCDFFVDYDKDQLRNYTWVPDYDYFND</sequence>
<keyword evidence="1" id="KW-0175">Coiled coil</keyword>
<evidence type="ECO:0000256" key="2">
    <source>
        <dbReference type="SAM" id="Phobius"/>
    </source>
</evidence>
<accession>A0A0X4EDQ6</accession>
<evidence type="ECO:0000313" key="3">
    <source>
        <dbReference type="EMBL" id="KUQ79863.1"/>
    </source>
</evidence>
<dbReference type="AlphaFoldDB" id="A0A0X4EDQ6"/>
<dbReference type="RefSeq" id="WP_059312702.1">
    <property type="nucleotide sequence ID" value="NZ_LRCR01000055.1"/>
</dbReference>
<organism evidence="3 4">
    <name type="scientific">Enterobacter genomosp. O</name>
    <dbReference type="NCBI Taxonomy" id="2364150"/>
    <lineage>
        <taxon>Bacteria</taxon>
        <taxon>Pseudomonadati</taxon>
        <taxon>Pseudomonadota</taxon>
        <taxon>Gammaproteobacteria</taxon>
        <taxon>Enterobacterales</taxon>
        <taxon>Enterobacteriaceae</taxon>
        <taxon>Enterobacter</taxon>
        <taxon>Enterobacter cloacae complex</taxon>
        <taxon>Enterobacter cloacae complex clade O</taxon>
    </lineage>
</organism>
<gene>
    <name evidence="3" type="ORF">AWI28_04545</name>
</gene>
<dbReference type="Proteomes" id="UP000064715">
    <property type="component" value="Unassembled WGS sequence"/>
</dbReference>
<protein>
    <submittedName>
        <fullName evidence="3">Uncharacterized protein</fullName>
    </submittedName>
</protein>
<comment type="caution">
    <text evidence="3">The sequence shown here is derived from an EMBL/GenBank/DDBJ whole genome shotgun (WGS) entry which is preliminary data.</text>
</comment>
<feature type="coiled-coil region" evidence="1">
    <location>
        <begin position="7"/>
        <end position="52"/>
    </location>
</feature>
<feature type="transmembrane region" description="Helical" evidence="2">
    <location>
        <begin position="63"/>
        <end position="84"/>
    </location>
</feature>
<keyword evidence="2" id="KW-0812">Transmembrane</keyword>
<evidence type="ECO:0000256" key="1">
    <source>
        <dbReference type="SAM" id="Coils"/>
    </source>
</evidence>
<evidence type="ECO:0000313" key="4">
    <source>
        <dbReference type="Proteomes" id="UP000064715"/>
    </source>
</evidence>
<proteinExistence type="predicted"/>
<keyword evidence="4" id="KW-1185">Reference proteome</keyword>
<keyword evidence="2" id="KW-1133">Transmembrane helix</keyword>
<reference evidence="4" key="1">
    <citation type="submission" date="2016-01" db="EMBL/GenBank/DDBJ databases">
        <title>WGS of SAMN04407783.</title>
        <authorList>
            <person name="Adams M."/>
            <person name="Sutton G."/>
            <person name="Nelson K."/>
            <person name="Thaden J."/>
            <person name="Fowler V."/>
            <person name="Mccorrison J."/>
            <person name="Sanka R."/>
            <person name="Brinkac L."/>
            <person name="Nierman W."/>
        </authorList>
    </citation>
    <scope>NUCLEOTIDE SEQUENCE [LARGE SCALE GENOMIC DNA]</scope>
    <source>
        <strain evidence="4">GN04363</strain>
    </source>
</reference>
<dbReference type="EMBL" id="LRCR01000055">
    <property type="protein sequence ID" value="KUQ79863.1"/>
    <property type="molecule type" value="Genomic_DNA"/>
</dbReference>
<keyword evidence="2" id="KW-0472">Membrane</keyword>
<name>A0A0X4EDQ6_9ENTR</name>
<dbReference type="OrthoDB" id="7014969at2"/>